<accession>A0A5J9T3U6</accession>
<evidence type="ECO:0000313" key="1">
    <source>
        <dbReference type="EMBL" id="TVU06063.1"/>
    </source>
</evidence>
<sequence length="216" mass="23502">MLPSPDLIWDDEEDRTNEEDGDKCAACCLRNPRVAHRRARSIARSISRLIGVDTNNRYDGRIAKFNESTRASTGPLGGRVAGWRSVGLQCRVAAAAGNWKAGAVLQLGRRPARSCRRCRRSERRMSGRKCLRGSRLSATQPIHKHLSCPAAASSSSQLRPQLVLVLTEKETRGKPARGGGAGVYVPHGTGMVAKFQDILTSGHIAISSSIDNDQKF</sequence>
<dbReference type="Proteomes" id="UP000324897">
    <property type="component" value="Unassembled WGS sequence"/>
</dbReference>
<comment type="caution">
    <text evidence="1">The sequence shown here is derived from an EMBL/GenBank/DDBJ whole genome shotgun (WGS) entry which is preliminary data.</text>
</comment>
<keyword evidence="2" id="KW-1185">Reference proteome</keyword>
<gene>
    <name evidence="1" type="ORF">EJB05_49254</name>
</gene>
<proteinExistence type="predicted"/>
<dbReference type="Gramene" id="TVU06063">
    <property type="protein sequence ID" value="TVU06063"/>
    <property type="gene ID" value="EJB05_49254"/>
</dbReference>
<dbReference type="EMBL" id="RWGY01000051">
    <property type="protein sequence ID" value="TVU06063.1"/>
    <property type="molecule type" value="Genomic_DNA"/>
</dbReference>
<evidence type="ECO:0000313" key="2">
    <source>
        <dbReference type="Proteomes" id="UP000324897"/>
    </source>
</evidence>
<dbReference type="AlphaFoldDB" id="A0A5J9T3U6"/>
<protein>
    <submittedName>
        <fullName evidence="1">Uncharacterized protein</fullName>
    </submittedName>
</protein>
<feature type="non-terminal residue" evidence="1">
    <location>
        <position position="1"/>
    </location>
</feature>
<name>A0A5J9T3U6_9POAL</name>
<organism evidence="1 2">
    <name type="scientific">Eragrostis curvula</name>
    <name type="common">weeping love grass</name>
    <dbReference type="NCBI Taxonomy" id="38414"/>
    <lineage>
        <taxon>Eukaryota</taxon>
        <taxon>Viridiplantae</taxon>
        <taxon>Streptophyta</taxon>
        <taxon>Embryophyta</taxon>
        <taxon>Tracheophyta</taxon>
        <taxon>Spermatophyta</taxon>
        <taxon>Magnoliopsida</taxon>
        <taxon>Liliopsida</taxon>
        <taxon>Poales</taxon>
        <taxon>Poaceae</taxon>
        <taxon>PACMAD clade</taxon>
        <taxon>Chloridoideae</taxon>
        <taxon>Eragrostideae</taxon>
        <taxon>Eragrostidinae</taxon>
        <taxon>Eragrostis</taxon>
    </lineage>
</organism>
<reference evidence="1 2" key="1">
    <citation type="journal article" date="2019" name="Sci. Rep.">
        <title>A high-quality genome of Eragrostis curvula grass provides insights into Poaceae evolution and supports new strategies to enhance forage quality.</title>
        <authorList>
            <person name="Carballo J."/>
            <person name="Santos B.A.C.M."/>
            <person name="Zappacosta D."/>
            <person name="Garbus I."/>
            <person name="Selva J.P."/>
            <person name="Gallo C.A."/>
            <person name="Diaz A."/>
            <person name="Albertini E."/>
            <person name="Caccamo M."/>
            <person name="Echenique V."/>
        </authorList>
    </citation>
    <scope>NUCLEOTIDE SEQUENCE [LARGE SCALE GENOMIC DNA]</scope>
    <source>
        <strain evidence="2">cv. Victoria</strain>
        <tissue evidence="1">Leaf</tissue>
    </source>
</reference>